<comment type="caution">
    <text evidence="1">The sequence shown here is derived from an EMBL/GenBank/DDBJ whole genome shotgun (WGS) entry which is preliminary data.</text>
</comment>
<organism evidence="1 2">
    <name type="scientific">Pseudomonas fulva</name>
    <dbReference type="NCBI Taxonomy" id="47880"/>
    <lineage>
        <taxon>Bacteria</taxon>
        <taxon>Pseudomonadati</taxon>
        <taxon>Pseudomonadota</taxon>
        <taxon>Gammaproteobacteria</taxon>
        <taxon>Pseudomonadales</taxon>
        <taxon>Pseudomonadaceae</taxon>
        <taxon>Pseudomonas</taxon>
    </lineage>
</organism>
<dbReference type="EMBL" id="JXQW01000006">
    <property type="protein sequence ID" value="KIQ05218.1"/>
    <property type="molecule type" value="Genomic_DNA"/>
</dbReference>
<proteinExistence type="predicted"/>
<gene>
    <name evidence="1" type="ORF">RU08_03200</name>
</gene>
<dbReference type="AlphaFoldDB" id="A0A0D0K9A2"/>
<protein>
    <submittedName>
        <fullName evidence="1">Uncharacterized protein</fullName>
    </submittedName>
</protein>
<name>A0A0D0K9A2_9PSED</name>
<evidence type="ECO:0000313" key="2">
    <source>
        <dbReference type="Proteomes" id="UP000032068"/>
    </source>
</evidence>
<reference evidence="1 2" key="1">
    <citation type="submission" date="2014-12" db="EMBL/GenBank/DDBJ databases">
        <title>16Stimator: statistical estimation of ribosomal gene copy numbers from draft genome assemblies.</title>
        <authorList>
            <person name="Perisin M.A."/>
            <person name="Vetter M."/>
            <person name="Gilbert J.A."/>
            <person name="Bergelson J."/>
        </authorList>
    </citation>
    <scope>NUCLEOTIDE SEQUENCE [LARGE SCALE GENOMIC DNA]</scope>
    <source>
        <strain evidence="1 2">MEJ086</strain>
    </source>
</reference>
<sequence length="71" mass="7735">MVNRPADGVRNRVSFVKNRVVVSIERSSGPWTLAWQAPPTGSAFPRDRPPPALSATLDELSALLEHVALTQ</sequence>
<dbReference type="Proteomes" id="UP000032068">
    <property type="component" value="Unassembled WGS sequence"/>
</dbReference>
<accession>A0A0D0K9A2</accession>
<evidence type="ECO:0000313" key="1">
    <source>
        <dbReference type="EMBL" id="KIQ05218.1"/>
    </source>
</evidence>